<evidence type="ECO:0008006" key="3">
    <source>
        <dbReference type="Google" id="ProtNLM"/>
    </source>
</evidence>
<dbReference type="OrthoDB" id="411351at2759"/>
<evidence type="ECO:0000313" key="1">
    <source>
        <dbReference type="EMBL" id="CAE7400019.1"/>
    </source>
</evidence>
<dbReference type="Proteomes" id="UP000601435">
    <property type="component" value="Unassembled WGS sequence"/>
</dbReference>
<protein>
    <recommendedName>
        <fullName evidence="3">Reverse transcriptase domain-containing protein</fullName>
    </recommendedName>
</protein>
<sequence>DTDFTVGLLRFLSRVLLNKAEVVVPLSDGQVLRGAWSREMLHSPPLLAKTIDLKKAYKQMAVKPSAWRHAVLGYPDKKDGWTFAVSRSLPFGATSSVYAFNKLALALLHIMVVKFHAIATDFYDYTVFEFQPAASLLDKVLCRLLKLLGWVFAEDGKKFVPFGSQVVTLGVVLHLEEIWNGRITIANKPGRINKICTMLAPIAEGKPATRFQLAMFSKALARGRTAGAELRAAALLAMDVLKGARPRTLLARLTPPMVLYTDGAYGVATWGAILLDPLSGARWMFHGTVCRTLCDHWRTHAGEQIICEVEAFAVALVLYGLRGSLRGRCIITFIDNDAARFGFIRRSSPSQCMFNIICLVTLLEAILETSLWYERVPSNSNPSDLPSRGALAEAVDRFAVLDKGDVAISEHVLSMLVSKSYL</sequence>
<name>A0A812QRF7_9DINO</name>
<dbReference type="EMBL" id="CAJNJA010017372">
    <property type="protein sequence ID" value="CAE7400019.1"/>
    <property type="molecule type" value="Genomic_DNA"/>
</dbReference>
<comment type="caution">
    <text evidence="1">The sequence shown here is derived from an EMBL/GenBank/DDBJ whole genome shotgun (WGS) entry which is preliminary data.</text>
</comment>
<organism evidence="1 2">
    <name type="scientific">Symbiodinium necroappetens</name>
    <dbReference type="NCBI Taxonomy" id="1628268"/>
    <lineage>
        <taxon>Eukaryota</taxon>
        <taxon>Sar</taxon>
        <taxon>Alveolata</taxon>
        <taxon>Dinophyceae</taxon>
        <taxon>Suessiales</taxon>
        <taxon>Symbiodiniaceae</taxon>
        <taxon>Symbiodinium</taxon>
    </lineage>
</organism>
<reference evidence="1" key="1">
    <citation type="submission" date="2021-02" db="EMBL/GenBank/DDBJ databases">
        <authorList>
            <person name="Dougan E. K."/>
            <person name="Rhodes N."/>
            <person name="Thang M."/>
            <person name="Chan C."/>
        </authorList>
    </citation>
    <scope>NUCLEOTIDE SEQUENCE</scope>
</reference>
<dbReference type="AlphaFoldDB" id="A0A812QRF7"/>
<proteinExistence type="predicted"/>
<feature type="non-terminal residue" evidence="1">
    <location>
        <position position="1"/>
    </location>
</feature>
<evidence type="ECO:0000313" key="2">
    <source>
        <dbReference type="Proteomes" id="UP000601435"/>
    </source>
</evidence>
<gene>
    <name evidence="1" type="ORF">SNEC2469_LOCUS10940</name>
</gene>
<keyword evidence="2" id="KW-1185">Reference proteome</keyword>
<accession>A0A812QRF7</accession>